<comment type="cofactor">
    <cofactor evidence="12">
        <name>Ca(2+)</name>
        <dbReference type="ChEBI" id="CHEBI:29108"/>
    </cofactor>
    <text evidence="12">Binds 2 calcium ions per subunit.</text>
</comment>
<dbReference type="PROSITE" id="PS00435">
    <property type="entry name" value="PEROXIDASE_1"/>
    <property type="match status" value="1"/>
</dbReference>
<proteinExistence type="inferred from homology"/>
<keyword evidence="6 12" id="KW-0479">Metal-binding</keyword>
<comment type="catalytic activity">
    <reaction evidence="1">
        <text>2 a phenolic donor + H2O2 = 2 a phenolic radical donor + 2 H2O</text>
        <dbReference type="Rhea" id="RHEA:56136"/>
        <dbReference type="ChEBI" id="CHEBI:15377"/>
        <dbReference type="ChEBI" id="CHEBI:16240"/>
        <dbReference type="ChEBI" id="CHEBI:139520"/>
        <dbReference type="ChEBI" id="CHEBI:139521"/>
        <dbReference type="EC" id="1.11.1.7"/>
    </reaction>
</comment>
<feature type="disulfide bond" evidence="13">
    <location>
        <begin position="103"/>
        <end position="135"/>
    </location>
</feature>
<feature type="binding site" evidence="12">
    <location>
        <position position="157"/>
    </location>
    <ligand>
        <name>Ca(2+)</name>
        <dbReference type="ChEBI" id="CHEBI:29108"/>
        <label>2</label>
    </ligand>
</feature>
<dbReference type="PANTHER" id="PTHR31517">
    <property type="match status" value="1"/>
</dbReference>
<feature type="binding site" description="axial binding residue" evidence="12">
    <location>
        <position position="96"/>
    </location>
    <ligand>
        <name>heme b</name>
        <dbReference type="ChEBI" id="CHEBI:60344"/>
    </ligand>
    <ligandPart>
        <name>Fe</name>
        <dbReference type="ChEBI" id="CHEBI:18248"/>
    </ligandPart>
</feature>
<dbReference type="GO" id="GO:0140825">
    <property type="term" value="F:lactoperoxidase activity"/>
    <property type="evidence" value="ECO:0007669"/>
    <property type="project" value="UniProtKB-EC"/>
</dbReference>
<dbReference type="PRINTS" id="PR00458">
    <property type="entry name" value="PEROXIDASE"/>
</dbReference>
<feature type="binding site" evidence="11">
    <location>
        <position position="66"/>
    </location>
    <ligand>
        <name>substrate</name>
    </ligand>
</feature>
<evidence type="ECO:0000256" key="13">
    <source>
        <dbReference type="PIRSR" id="PIRSR600823-5"/>
    </source>
</evidence>
<dbReference type="InterPro" id="IPR000823">
    <property type="entry name" value="Peroxidase_pln"/>
</dbReference>
<dbReference type="SUPFAM" id="SSF48113">
    <property type="entry name" value="Heme-dependent peroxidases"/>
    <property type="match status" value="1"/>
</dbReference>
<evidence type="ECO:0000256" key="10">
    <source>
        <dbReference type="ARBA" id="ARBA00023157"/>
    </source>
</evidence>
<dbReference type="FunFam" id="1.10.420.10:FF:000001">
    <property type="entry name" value="Peroxidase"/>
    <property type="match status" value="1"/>
</dbReference>
<keyword evidence="4 15" id="KW-0575">Peroxidase</keyword>
<comment type="cofactor">
    <cofactor evidence="12">
        <name>heme b</name>
        <dbReference type="ChEBI" id="CHEBI:60344"/>
    </cofactor>
    <text evidence="12">Binds 1 heme b (iron(II)-protoporphyrin IX) group per subunit.</text>
</comment>
<dbReference type="AlphaFoldDB" id="A0ABD1U3L0"/>
<feature type="binding site" evidence="12">
    <location>
        <position position="97"/>
    </location>
    <ligand>
        <name>Ca(2+)</name>
        <dbReference type="ChEBI" id="CHEBI:29108"/>
        <label>2</label>
    </ligand>
</feature>
<feature type="domain" description="Plant heme peroxidase family profile" evidence="14">
    <location>
        <begin position="22"/>
        <end position="59"/>
    </location>
</feature>
<keyword evidence="5" id="KW-0349">Heme</keyword>
<feature type="domain" description="Plant heme peroxidase family profile" evidence="14">
    <location>
        <begin position="60"/>
        <end position="169"/>
    </location>
</feature>
<dbReference type="Gene3D" id="1.10.520.10">
    <property type="match status" value="1"/>
</dbReference>
<dbReference type="EC" id="1.11.1.7" evidence="3"/>
<evidence type="ECO:0000256" key="6">
    <source>
        <dbReference type="ARBA" id="ARBA00022723"/>
    </source>
</evidence>
<keyword evidence="7 12" id="KW-0106">Calcium</keyword>
<evidence type="ECO:0000256" key="12">
    <source>
        <dbReference type="PIRSR" id="PIRSR600823-3"/>
    </source>
</evidence>
<dbReference type="EMBL" id="JBFOLK010000004">
    <property type="protein sequence ID" value="KAL2519273.1"/>
    <property type="molecule type" value="Genomic_DNA"/>
</dbReference>
<dbReference type="GO" id="GO:0046872">
    <property type="term" value="F:metal ion binding"/>
    <property type="evidence" value="ECO:0007669"/>
    <property type="project" value="UniProtKB-KW"/>
</dbReference>
<evidence type="ECO:0000256" key="1">
    <source>
        <dbReference type="ARBA" id="ARBA00000189"/>
    </source>
</evidence>
<protein>
    <recommendedName>
        <fullName evidence="3">peroxidase</fullName>
        <ecNumber evidence="3">1.11.1.7</ecNumber>
    </recommendedName>
</protein>
<dbReference type="Pfam" id="PF00141">
    <property type="entry name" value="peroxidase"/>
    <property type="match status" value="1"/>
</dbReference>
<reference evidence="16" key="1">
    <citation type="submission" date="2024-07" db="EMBL/GenBank/DDBJ databases">
        <title>Two chromosome-level genome assemblies of Korean endemic species Abeliophyllum distichum and Forsythia ovata (Oleaceae).</title>
        <authorList>
            <person name="Jang H."/>
        </authorList>
    </citation>
    <scope>NUCLEOTIDE SEQUENCE [LARGE SCALE GENOMIC DNA]</scope>
</reference>
<keyword evidence="16" id="KW-1185">Reference proteome</keyword>
<organism evidence="15 16">
    <name type="scientific">Abeliophyllum distichum</name>
    <dbReference type="NCBI Taxonomy" id="126358"/>
    <lineage>
        <taxon>Eukaryota</taxon>
        <taxon>Viridiplantae</taxon>
        <taxon>Streptophyta</taxon>
        <taxon>Embryophyta</taxon>
        <taxon>Tracheophyta</taxon>
        <taxon>Spermatophyta</taxon>
        <taxon>Magnoliopsida</taxon>
        <taxon>eudicotyledons</taxon>
        <taxon>Gunneridae</taxon>
        <taxon>Pentapetalae</taxon>
        <taxon>asterids</taxon>
        <taxon>lamiids</taxon>
        <taxon>Lamiales</taxon>
        <taxon>Oleaceae</taxon>
        <taxon>Forsythieae</taxon>
        <taxon>Abeliophyllum</taxon>
    </lineage>
</organism>
<dbReference type="InterPro" id="IPR019793">
    <property type="entry name" value="Peroxidases_heam-ligand_BS"/>
</dbReference>
<evidence type="ECO:0000313" key="16">
    <source>
        <dbReference type="Proteomes" id="UP001604336"/>
    </source>
</evidence>
<evidence type="ECO:0000256" key="5">
    <source>
        <dbReference type="ARBA" id="ARBA00022617"/>
    </source>
</evidence>
<keyword evidence="8" id="KW-0560">Oxidoreductase</keyword>
<name>A0ABD1U3L0_9LAMI</name>
<evidence type="ECO:0000256" key="11">
    <source>
        <dbReference type="PIRSR" id="PIRSR600823-2"/>
    </source>
</evidence>
<keyword evidence="10 13" id="KW-1015">Disulfide bond</keyword>
<feature type="binding site" evidence="12">
    <location>
        <position position="149"/>
    </location>
    <ligand>
        <name>Ca(2+)</name>
        <dbReference type="ChEBI" id="CHEBI:29108"/>
        <label>2</label>
    </ligand>
</feature>
<dbReference type="InterPro" id="IPR010255">
    <property type="entry name" value="Haem_peroxidase_sf"/>
</dbReference>
<dbReference type="Gene3D" id="1.10.420.10">
    <property type="entry name" value="Peroxidase, domain 2"/>
    <property type="match status" value="1"/>
</dbReference>
<dbReference type="PANTHER" id="PTHR31517:SF11">
    <property type="entry name" value="PEROXIDASE 31"/>
    <property type="match status" value="1"/>
</dbReference>
<evidence type="ECO:0000313" key="15">
    <source>
        <dbReference type="EMBL" id="KAL2519273.1"/>
    </source>
</evidence>
<keyword evidence="9 12" id="KW-0408">Iron</keyword>
<evidence type="ECO:0000259" key="14">
    <source>
        <dbReference type="PROSITE" id="PS50873"/>
    </source>
</evidence>
<comment type="similarity">
    <text evidence="2">Belongs to the peroxidase family. Ascorbate peroxidase subfamily.</text>
</comment>
<evidence type="ECO:0000256" key="9">
    <source>
        <dbReference type="ARBA" id="ARBA00023004"/>
    </source>
</evidence>
<evidence type="ECO:0000256" key="3">
    <source>
        <dbReference type="ARBA" id="ARBA00012313"/>
    </source>
</evidence>
<evidence type="ECO:0000256" key="8">
    <source>
        <dbReference type="ARBA" id="ARBA00023002"/>
    </source>
</evidence>
<evidence type="ECO:0000256" key="4">
    <source>
        <dbReference type="ARBA" id="ARBA00022559"/>
    </source>
</evidence>
<sequence>MIWGKEIITRRNCDTTTNKQISSPTTAVATLLLFFHDCFIRGCDASVLISSTPFNKAERDADSNLPKSTMPMNQIIQIFQSRGFFVQEMVALSSAHTIGFSHCKEFSSTLYNYSKTSESAPSYNPRFFQALRNACSDYNQNPTLSVFNDVMSPNKFDNMYFQNLPKVLGEAPWYWNENGRVLGVVEWGYRLRTFYVWELFVLLLIWCVQDLQYEILLDSFFVGEEH</sequence>
<dbReference type="PROSITE" id="PS50873">
    <property type="entry name" value="PEROXIDASE_4"/>
    <property type="match status" value="2"/>
</dbReference>
<evidence type="ECO:0000256" key="7">
    <source>
        <dbReference type="ARBA" id="ARBA00022837"/>
    </source>
</evidence>
<gene>
    <name evidence="15" type="ORF">Adt_15520</name>
</gene>
<dbReference type="Proteomes" id="UP001604336">
    <property type="component" value="Unassembled WGS sequence"/>
</dbReference>
<accession>A0ABD1U3L0</accession>
<comment type="caution">
    <text evidence="15">The sequence shown here is derived from an EMBL/GenBank/DDBJ whole genome shotgun (WGS) entry which is preliminary data.</text>
</comment>
<dbReference type="InterPro" id="IPR002016">
    <property type="entry name" value="Haem_peroxidase"/>
</dbReference>
<evidence type="ECO:0000256" key="2">
    <source>
        <dbReference type="ARBA" id="ARBA00006873"/>
    </source>
</evidence>